<dbReference type="SUPFAM" id="SSF46785">
    <property type="entry name" value="Winged helix' DNA-binding domain"/>
    <property type="match status" value="1"/>
</dbReference>
<dbReference type="PANTHER" id="PTHR38600:SF2">
    <property type="entry name" value="SLL0088 PROTEIN"/>
    <property type="match status" value="1"/>
</dbReference>
<proteinExistence type="predicted"/>
<organism evidence="2 3">
    <name type="scientific">Spirilliplanes yamanashiensis</name>
    <dbReference type="NCBI Taxonomy" id="42233"/>
    <lineage>
        <taxon>Bacteria</taxon>
        <taxon>Bacillati</taxon>
        <taxon>Actinomycetota</taxon>
        <taxon>Actinomycetes</taxon>
        <taxon>Micromonosporales</taxon>
        <taxon>Micromonosporaceae</taxon>
        <taxon>Spirilliplanes</taxon>
    </lineage>
</organism>
<dbReference type="Proteomes" id="UP000652013">
    <property type="component" value="Unassembled WGS sequence"/>
</dbReference>
<dbReference type="InterPro" id="IPR001845">
    <property type="entry name" value="HTH_ArsR_DNA-bd_dom"/>
</dbReference>
<dbReference type="PRINTS" id="PR00778">
    <property type="entry name" value="HTHARSR"/>
</dbReference>
<dbReference type="InterPro" id="IPR006311">
    <property type="entry name" value="TAT_signal"/>
</dbReference>
<dbReference type="InterPro" id="IPR011991">
    <property type="entry name" value="ArsR-like_HTH"/>
</dbReference>
<dbReference type="InterPro" id="IPR036388">
    <property type="entry name" value="WH-like_DNA-bd_sf"/>
</dbReference>
<dbReference type="SMART" id="SM00418">
    <property type="entry name" value="HTH_ARSR"/>
    <property type="match status" value="1"/>
</dbReference>
<dbReference type="GO" id="GO:0003700">
    <property type="term" value="F:DNA-binding transcription factor activity"/>
    <property type="evidence" value="ECO:0007669"/>
    <property type="project" value="InterPro"/>
</dbReference>
<evidence type="ECO:0000313" key="2">
    <source>
        <dbReference type="EMBL" id="GIJ06538.1"/>
    </source>
</evidence>
<reference evidence="2" key="1">
    <citation type="submission" date="2021-01" db="EMBL/GenBank/DDBJ databases">
        <title>Whole genome shotgun sequence of Spirilliplanes yamanashiensis NBRC 15828.</title>
        <authorList>
            <person name="Komaki H."/>
            <person name="Tamura T."/>
        </authorList>
    </citation>
    <scope>NUCLEOTIDE SEQUENCE</scope>
    <source>
        <strain evidence="2">NBRC 15828</strain>
    </source>
</reference>
<dbReference type="InterPro" id="IPR036390">
    <property type="entry name" value="WH_DNA-bd_sf"/>
</dbReference>
<gene>
    <name evidence="2" type="ORF">Sya03_58900</name>
</gene>
<protein>
    <submittedName>
        <fullName evidence="2">Transcriptional regulator</fullName>
    </submittedName>
</protein>
<keyword evidence="3" id="KW-1185">Reference proteome</keyword>
<dbReference type="NCBIfam" id="NF033788">
    <property type="entry name" value="HTH_metalloreg"/>
    <property type="match status" value="1"/>
</dbReference>
<dbReference type="Pfam" id="PF12840">
    <property type="entry name" value="HTH_20"/>
    <property type="match status" value="1"/>
</dbReference>
<dbReference type="PROSITE" id="PS50987">
    <property type="entry name" value="HTH_ARSR_2"/>
    <property type="match status" value="1"/>
</dbReference>
<accession>A0A8J4DMK2</accession>
<dbReference type="CDD" id="cd00090">
    <property type="entry name" value="HTH_ARSR"/>
    <property type="match status" value="1"/>
</dbReference>
<dbReference type="EMBL" id="BOOY01000042">
    <property type="protein sequence ID" value="GIJ06538.1"/>
    <property type="molecule type" value="Genomic_DNA"/>
</dbReference>
<dbReference type="PANTHER" id="PTHR38600">
    <property type="entry name" value="TRANSCRIPTIONAL REGULATORY PROTEIN"/>
    <property type="match status" value="1"/>
</dbReference>
<dbReference type="PROSITE" id="PS51318">
    <property type="entry name" value="TAT"/>
    <property type="match status" value="1"/>
</dbReference>
<dbReference type="AlphaFoldDB" id="A0A8J4DMK2"/>
<dbReference type="RefSeq" id="WP_203941706.1">
    <property type="nucleotide sequence ID" value="NZ_BAAAGJ010000015.1"/>
</dbReference>
<sequence>MRTPRSADDVFAALADPTRRELLTAIGARGSATATALASDVPVTRQAIVKHLGVLDEAGLVSGQRHGREVRYAVRTQRLTEAARWLEARAAEWDARLERIKRLAEGG</sequence>
<feature type="domain" description="HTH arsR-type" evidence="1">
    <location>
        <begin position="1"/>
        <end position="94"/>
    </location>
</feature>
<dbReference type="Gene3D" id="1.10.10.10">
    <property type="entry name" value="Winged helix-like DNA-binding domain superfamily/Winged helix DNA-binding domain"/>
    <property type="match status" value="1"/>
</dbReference>
<name>A0A8J4DMK2_9ACTN</name>
<evidence type="ECO:0000259" key="1">
    <source>
        <dbReference type="PROSITE" id="PS50987"/>
    </source>
</evidence>
<comment type="caution">
    <text evidence="2">The sequence shown here is derived from an EMBL/GenBank/DDBJ whole genome shotgun (WGS) entry which is preliminary data.</text>
</comment>
<evidence type="ECO:0000313" key="3">
    <source>
        <dbReference type="Proteomes" id="UP000652013"/>
    </source>
</evidence>